<gene>
    <name evidence="13" type="ORF">C9374_001433</name>
</gene>
<feature type="repeat" description="WD" evidence="11">
    <location>
        <begin position="182"/>
        <end position="218"/>
    </location>
</feature>
<evidence type="ECO:0000256" key="12">
    <source>
        <dbReference type="SAM" id="MobiDB-lite"/>
    </source>
</evidence>
<protein>
    <recommendedName>
        <fullName evidence="10">Peroxin-7</fullName>
    </recommendedName>
</protein>
<dbReference type="PANTHER" id="PTHR46027:SF1">
    <property type="entry name" value="PEROXISOMAL TARGETING SIGNAL 2 RECEPTOR"/>
    <property type="match status" value="1"/>
</dbReference>
<evidence type="ECO:0000256" key="6">
    <source>
        <dbReference type="ARBA" id="ARBA00022737"/>
    </source>
</evidence>
<dbReference type="Proteomes" id="UP000816034">
    <property type="component" value="Unassembled WGS sequence"/>
</dbReference>
<name>A0AA88GXD5_NAELO</name>
<dbReference type="Gene3D" id="2.130.10.10">
    <property type="entry name" value="YVTN repeat-like/Quinoprotein amine dehydrogenase"/>
    <property type="match status" value="1"/>
</dbReference>
<dbReference type="GO" id="GO:0016558">
    <property type="term" value="P:protein import into peroxisome matrix"/>
    <property type="evidence" value="ECO:0007669"/>
    <property type="project" value="InterPro"/>
</dbReference>
<feature type="region of interest" description="Disordered" evidence="12">
    <location>
        <begin position="355"/>
        <end position="379"/>
    </location>
</feature>
<evidence type="ECO:0000256" key="2">
    <source>
        <dbReference type="ARBA" id="ARBA00004514"/>
    </source>
</evidence>
<evidence type="ECO:0000256" key="9">
    <source>
        <dbReference type="ARBA" id="ARBA00024017"/>
    </source>
</evidence>
<evidence type="ECO:0000256" key="7">
    <source>
        <dbReference type="ARBA" id="ARBA00022927"/>
    </source>
</evidence>
<feature type="repeat" description="WD" evidence="11">
    <location>
        <begin position="89"/>
        <end position="131"/>
    </location>
</feature>
<dbReference type="SMART" id="SM00320">
    <property type="entry name" value="WD40"/>
    <property type="match status" value="5"/>
</dbReference>
<dbReference type="GO" id="GO:0005053">
    <property type="term" value="F:peroxisome matrix targeting signal-2 binding"/>
    <property type="evidence" value="ECO:0007669"/>
    <property type="project" value="InterPro"/>
</dbReference>
<reference evidence="13 14" key="1">
    <citation type="journal article" date="2018" name="BMC Genomics">
        <title>The genome of Naegleria lovaniensis, the basis for a comparative approach to unravel pathogenicity factors of the human pathogenic amoeba N. fowleri.</title>
        <authorList>
            <person name="Liechti N."/>
            <person name="Schurch N."/>
            <person name="Bruggmann R."/>
            <person name="Wittwer M."/>
        </authorList>
    </citation>
    <scope>NUCLEOTIDE SEQUENCE [LARGE SCALE GENOMIC DNA]</scope>
    <source>
        <strain evidence="13 14">ATCC 30569</strain>
    </source>
</reference>
<feature type="compositionally biased region" description="Acidic residues" evidence="12">
    <location>
        <begin position="362"/>
        <end position="379"/>
    </location>
</feature>
<feature type="repeat" description="WD" evidence="11">
    <location>
        <begin position="243"/>
        <end position="285"/>
    </location>
</feature>
<dbReference type="EMBL" id="PYSW02000012">
    <property type="protein sequence ID" value="KAG2387839.1"/>
    <property type="molecule type" value="Genomic_DNA"/>
</dbReference>
<comment type="caution">
    <text evidence="13">The sequence shown here is derived from an EMBL/GenBank/DDBJ whole genome shotgun (WGS) entry which is preliminary data.</text>
</comment>
<dbReference type="InterPro" id="IPR044536">
    <property type="entry name" value="PEX7"/>
</dbReference>
<keyword evidence="14" id="KW-1185">Reference proteome</keyword>
<dbReference type="InterPro" id="IPR001680">
    <property type="entry name" value="WD40_rpt"/>
</dbReference>
<evidence type="ECO:0000256" key="5">
    <source>
        <dbReference type="ARBA" id="ARBA00022574"/>
    </source>
</evidence>
<organism evidence="13 14">
    <name type="scientific">Naegleria lovaniensis</name>
    <name type="common">Amoeba</name>
    <dbReference type="NCBI Taxonomy" id="51637"/>
    <lineage>
        <taxon>Eukaryota</taxon>
        <taxon>Discoba</taxon>
        <taxon>Heterolobosea</taxon>
        <taxon>Tetramitia</taxon>
        <taxon>Eutetramitia</taxon>
        <taxon>Vahlkampfiidae</taxon>
        <taxon>Naegleria</taxon>
    </lineage>
</organism>
<comment type="similarity">
    <text evidence="9">Belongs to the WD repeat peroxin-7 family.</text>
</comment>
<dbReference type="RefSeq" id="XP_044551831.1">
    <property type="nucleotide sequence ID" value="XM_044690303.1"/>
</dbReference>
<dbReference type="InterPro" id="IPR015943">
    <property type="entry name" value="WD40/YVTN_repeat-like_dom_sf"/>
</dbReference>
<accession>A0AA88GXD5</accession>
<dbReference type="InterPro" id="IPR019775">
    <property type="entry name" value="WD40_repeat_CS"/>
</dbReference>
<evidence type="ECO:0000313" key="13">
    <source>
        <dbReference type="EMBL" id="KAG2387839.1"/>
    </source>
</evidence>
<proteinExistence type="inferred from homology"/>
<keyword evidence="4" id="KW-0963">Cytoplasm</keyword>
<dbReference type="PANTHER" id="PTHR46027">
    <property type="entry name" value="PEROXISOMAL TARGETING SIGNAL 2 RECEPTOR"/>
    <property type="match status" value="1"/>
</dbReference>
<evidence type="ECO:0000256" key="1">
    <source>
        <dbReference type="ARBA" id="ARBA00004253"/>
    </source>
</evidence>
<keyword evidence="3" id="KW-0813">Transport</keyword>
<keyword evidence="5 11" id="KW-0853">WD repeat</keyword>
<evidence type="ECO:0000256" key="11">
    <source>
        <dbReference type="PROSITE-ProRule" id="PRU00221"/>
    </source>
</evidence>
<evidence type="ECO:0000256" key="4">
    <source>
        <dbReference type="ARBA" id="ARBA00022490"/>
    </source>
</evidence>
<dbReference type="GO" id="GO:0005829">
    <property type="term" value="C:cytosol"/>
    <property type="evidence" value="ECO:0007669"/>
    <property type="project" value="UniProtKB-SubCell"/>
</dbReference>
<sequence>MPSFKTQYSGYSVEFSPFEDDKLGVATSQHFGIAGQGRQYILQNDRDAQTMRKLYTFDTDDGLYDCDGSIKVFDTTNASGGEGAPVMNFAEHSKEVYSVDYNTVNKDCFVSGSWDNTIKLWNLQAAGAGQTNASSVETFDEHRYCVYSTIFSPTNGDLFMSCSGDMTMKIWDVHDISSIQTARVHNYEVLACDWNKFNEHIVCTGAVDKTIKVWDLRNLNQHGAGTVGGGTSSTSSDSSICTLSGHGFAVRRVKFSPHDENIIGSVSYDMSLCIWDTEQGSDNALLEKYEHHSEFVIGLDFNLEMEDELASCSWDETVYVWMRGEEPVPTHEENENENDEEDNEIVAQFRQVLGLARGGGGVEDEDEYEDEDEEDEDEE</sequence>
<dbReference type="AlphaFoldDB" id="A0AA88GXD5"/>
<evidence type="ECO:0000256" key="8">
    <source>
        <dbReference type="ARBA" id="ARBA00023140"/>
    </source>
</evidence>
<feature type="repeat" description="WD" evidence="11">
    <location>
        <begin position="139"/>
        <end position="181"/>
    </location>
</feature>
<dbReference type="Pfam" id="PF00400">
    <property type="entry name" value="WD40"/>
    <property type="match status" value="5"/>
</dbReference>
<dbReference type="PROSITE" id="PS50082">
    <property type="entry name" value="WD_REPEATS_2"/>
    <property type="match status" value="4"/>
</dbReference>
<evidence type="ECO:0000256" key="3">
    <source>
        <dbReference type="ARBA" id="ARBA00022448"/>
    </source>
</evidence>
<dbReference type="PRINTS" id="PR00320">
    <property type="entry name" value="GPROTEINBRPT"/>
</dbReference>
<dbReference type="GeneID" id="68093889"/>
<evidence type="ECO:0000256" key="10">
    <source>
        <dbReference type="ARBA" id="ARBA00032565"/>
    </source>
</evidence>
<keyword evidence="6" id="KW-0677">Repeat</keyword>
<keyword evidence="8" id="KW-0576">Peroxisome</keyword>
<dbReference type="InterPro" id="IPR020472">
    <property type="entry name" value="WD40_PAC1"/>
</dbReference>
<dbReference type="PROSITE" id="PS50294">
    <property type="entry name" value="WD_REPEATS_REGION"/>
    <property type="match status" value="3"/>
</dbReference>
<dbReference type="PROSITE" id="PS00678">
    <property type="entry name" value="WD_REPEATS_1"/>
    <property type="match status" value="2"/>
</dbReference>
<comment type="subcellular location">
    <subcellularLocation>
        <location evidence="2">Cytoplasm</location>
        <location evidence="2">Cytosol</location>
    </subcellularLocation>
    <subcellularLocation>
        <location evidence="1">Peroxisome matrix</location>
    </subcellularLocation>
</comment>
<dbReference type="SUPFAM" id="SSF50978">
    <property type="entry name" value="WD40 repeat-like"/>
    <property type="match status" value="1"/>
</dbReference>
<dbReference type="InterPro" id="IPR036322">
    <property type="entry name" value="WD40_repeat_dom_sf"/>
</dbReference>
<evidence type="ECO:0000313" key="14">
    <source>
        <dbReference type="Proteomes" id="UP000816034"/>
    </source>
</evidence>
<keyword evidence="7" id="KW-0653">Protein transport</keyword>
<dbReference type="GO" id="GO:0005782">
    <property type="term" value="C:peroxisomal matrix"/>
    <property type="evidence" value="ECO:0007669"/>
    <property type="project" value="UniProtKB-SubCell"/>
</dbReference>